<reference evidence="1 2" key="1">
    <citation type="submission" date="2019-07" db="EMBL/GenBank/DDBJ databases">
        <title>Thalassofilum flectens gen. nov., sp. nov., a novel moderate thermophilic anaerobe from a shallow sea hot spring in Kunashir Island (Russia), representing a new family in the order Bacteroidales, and proposal of Thalassofilacea fam. nov.</title>
        <authorList>
            <person name="Kochetkova T.V."/>
            <person name="Podosokorskaya O.A."/>
            <person name="Novikov A."/>
            <person name="Elcheninov A.G."/>
            <person name="Toshchakov S.V."/>
            <person name="Kublanov I.V."/>
        </authorList>
    </citation>
    <scope>NUCLEOTIDE SEQUENCE [LARGE SCALE GENOMIC DNA]</scope>
    <source>
        <strain evidence="1 2">38-H</strain>
    </source>
</reference>
<dbReference type="EMBL" id="CP041345">
    <property type="protein sequence ID" value="QKG79103.1"/>
    <property type="molecule type" value="Genomic_DNA"/>
</dbReference>
<dbReference type="AlphaFoldDB" id="A0A7D4BCW0"/>
<evidence type="ECO:0000313" key="2">
    <source>
        <dbReference type="Proteomes" id="UP000500961"/>
    </source>
</evidence>
<organism evidence="1 2">
    <name type="scientific">Tenuifilum thalassicum</name>
    <dbReference type="NCBI Taxonomy" id="2590900"/>
    <lineage>
        <taxon>Bacteria</taxon>
        <taxon>Pseudomonadati</taxon>
        <taxon>Bacteroidota</taxon>
        <taxon>Bacteroidia</taxon>
        <taxon>Bacteroidales</taxon>
        <taxon>Tenuifilaceae</taxon>
        <taxon>Tenuifilum</taxon>
    </lineage>
</organism>
<sequence>MRRTKLIIPLVGMLTMVGCYDFSNFDNIKVEPFSPRVVFPLVNSSVTFDEVLEQADSSSLIYTKPGDNKYYVSFRDTIALYDALSNYSIPDFTFSDAFSVDASEVPPLPVPSGQTLTLPSKSLTQTYAPIADGEIKSVKLSAGTLSIRIVNNFQNSISGTLVINSLLDETGNPLTFIIPETFPSQEYNDNAQLANGTVYLQVGSSYNTFQITADLTVHSLGNPISTNDNAAIEVSINGLDFEYIQGKINSILPLDDINLDLGTFENSYDADFYISEPKLTMIFENSFGIPIAFNIINFDGTNTNTNEQVSMVNEGTPPSNSLLLTGSNAIDFVTNILSADPVHDSLYLDQDNSNLEDFLNIAPNRILIKPTVTLGDATDNHDFFIRKSSELNLINEIEIPLAGRINNLVVSDTIDVEIPDIENDLNIASDNNLHVKLKFKFENGIPLDIYFQGVFLDDNNTELANLYDNTNEQLIIKSSTINPATGRTQSPSIQYSSIEFDNVKYEKIKNATKMIMRYRIESGGGIGQNVVIESTNSITAHLSFDFEGTVKP</sequence>
<name>A0A7D4BCW0_9BACT</name>
<protein>
    <submittedName>
        <fullName evidence="1">Uncharacterized protein</fullName>
    </submittedName>
</protein>
<proteinExistence type="predicted"/>
<dbReference type="PROSITE" id="PS51257">
    <property type="entry name" value="PROKAR_LIPOPROTEIN"/>
    <property type="match status" value="1"/>
</dbReference>
<dbReference type="Proteomes" id="UP000500961">
    <property type="component" value="Chromosome"/>
</dbReference>
<accession>A0A7D4BCW0</accession>
<evidence type="ECO:0000313" key="1">
    <source>
        <dbReference type="EMBL" id="QKG79103.1"/>
    </source>
</evidence>
<gene>
    <name evidence="1" type="ORF">FHG85_02085</name>
</gene>
<dbReference type="KEGG" id="ttz:FHG85_02085"/>
<keyword evidence="2" id="KW-1185">Reference proteome</keyword>
<dbReference type="RefSeq" id="WP_173072621.1">
    <property type="nucleotide sequence ID" value="NZ_CP041345.1"/>
</dbReference>